<feature type="domain" description="ORC1/DEAH AAA+ ATPase" evidence="1">
    <location>
        <begin position="1286"/>
        <end position="1422"/>
    </location>
</feature>
<proteinExistence type="predicted"/>
<dbReference type="EMBL" id="JBHRSM010000020">
    <property type="protein sequence ID" value="MFC3086706.1"/>
    <property type="molecule type" value="Genomic_DNA"/>
</dbReference>
<evidence type="ECO:0000313" key="2">
    <source>
        <dbReference type="EMBL" id="MFC3086706.1"/>
    </source>
</evidence>
<dbReference type="SUPFAM" id="SSF52540">
    <property type="entry name" value="P-loop containing nucleoside triphosphate hydrolases"/>
    <property type="match status" value="1"/>
</dbReference>
<name>A0ABV7DUD8_9RHOB</name>
<organism evidence="2 3">
    <name type="scientific">Tabrizicola soli</name>
    <dbReference type="NCBI Taxonomy" id="2185115"/>
    <lineage>
        <taxon>Bacteria</taxon>
        <taxon>Pseudomonadati</taxon>
        <taxon>Pseudomonadota</taxon>
        <taxon>Alphaproteobacteria</taxon>
        <taxon>Rhodobacterales</taxon>
        <taxon>Paracoccaceae</taxon>
        <taxon>Tabrizicola</taxon>
    </lineage>
</organism>
<evidence type="ECO:0000313" key="3">
    <source>
        <dbReference type="Proteomes" id="UP001595445"/>
    </source>
</evidence>
<comment type="caution">
    <text evidence="2">The sequence shown here is derived from an EMBL/GenBank/DDBJ whole genome shotgun (WGS) entry which is preliminary data.</text>
</comment>
<keyword evidence="3" id="KW-1185">Reference proteome</keyword>
<dbReference type="Proteomes" id="UP001595445">
    <property type="component" value="Unassembled WGS sequence"/>
</dbReference>
<sequence>MNWRDDVDAGLTPGLLKEILQIVPSDRRTFAEYFDFIDKSERMNDDLFYSALLDRIQTSDDWCRSLEAAFQKSAREKERQRAPSMKIGKWLRNNVPSFGSALPEGESVADGKIEEILATMTPLQRQVFDLAGRFGGGKGKHQEPVLADAVMDNEGVGMKREPMPVAAEKCGGGEPTWMTLRDRLRSALDGLTEADTDAASDILNLAKDLQVACAEHQREAAARDRLLLQGRRATLLAALDSLADLPGGADLLAKVGAVDDPDILDRAEEAVAPLLAAVADLDVAAVALADAAGAERDARADQGLSRPEVRAAMDRLDRTEAAEQTARSRLEATLQDTLRVLDFSRTPPAEIPAVEAEELVAKQDVQVRLPEDTVPERPEEPIAEILPRPEQEPAAEPLLPEALAGGTPEAEAEELARLAAIFEDPPESPVEPDPSEAEVDLKDESVAVWTGRKSLDDLLADYLDRGEAALAWHLADLAEEAGHIPPIPPLLIRALAAGPAIAGPYDQSTQAMGELLAAAMSALERAEEAGPVASQRARGIALAALIRPALMARDTNARDLLANLRLPGTLSGYAGVVASLTGLRHDLQPGIAELAALAGVEKQRRVPQALADIQDWLPRARAAQGPHAPSNTILHILLSAGRDLGGLFEAVLRDDLHAVEHGLDFLQRLAGGRAFAEQLISAEEKALNRPRSDAIRGTALDWICRRLHDGAELVLRWRTARHEDGIVDDRRKEDLRRHVSGLRKELERVAGGADADSGLDAAVQRCVNRAVRDLITILDGQAGNTVAIRISDALDLALLRLPGDCQPCAPDDDAYATERMLQRSRLLAALSAPETVAADEVTALRQHLADHALRPARQILDRLQRDGTLSEAELAGMRQELEEAHHAAVAQAESRIRSLRHEMEPLQSIDLSTSQEIQRWLDRLSLILAALSRRPEAGPVLPMRDGQRVPDIPADFPQLAGVLDDGRQLRDSVRAQIMQEQEGRLRSLVDRYQAEGRTELADQADQIIATLGDRDLLTVEDLLIRLQNGQNPALSDEDEEDHFSRFYPGFVLALNSADVGGGKIPPAIDSGGILGPLDFSVLDEGERKRSGQLFENWRALKNAMNPNRTDLGQSLRQFMERLGFTSVGIERETVLSAQLRTMRMRCDELTAQRWFLPPAFGSEARGSYPVFLASGNIDDEQVTRELAKVGRDAPCILLVFGTLTKARRENFALAMRRAKQTVLLIDEAQVLFLAMGTSWMERLFSCGAPFGYLQPYTTSAGRIPAEMFFGREEEIANIESATTDGCLVYGGRQLGKSALLHHVRKRFHQPLTGRHAYYLKIDEYGGQVQAADQIWSLIRRELASDQILSRTAENADDIRDGIRDWLDRSGERRILLLIDEADMFLASEVRSGFPNLNRLKDMMESSARRFKVVFAGLHNVQRMAKAPNSPLVHLGKPICIGPMNTTSKSSLQARRLVTEPMRAAGFAYASPDLVQAVLTRVNYYPSLVQVFCKALLEGISNQPRPRGQGPRWVLEKDNLFGSNEDINDQIRERFQWTLNLDPRYELIAKVLALYRLDSAERDGGAMAPQAITREVEGFWPRGFERLPPEDFRAFLDEMVDLGVLIRLGPGMGTYGLRGAQVAQMLGQREQLEHEILQIAEKEPRVDYDASFYHRRSRPDQSDRRSPLSDNALQKLFDTDLPGLRFLAAPPGIWGTDVARAVAELAEGWQDKKGLLAGTMLTGAEDELRRQVERGNGRRVLVIPAGSKGASKWAAWLAERDQVRQGNVLPVFVGSHEQIAQVRPTVGSGIPAQVFHARPWERNMLRAWLVEAGLQALDTAECRDALLEISGGSPFLLGELRPQLEALVSGRRSEGIGDTIRQMGGDFDLKPAEAGLPASLVPEFCTAVELLQLGEERSVLVELLVGEGNADADQDLRLMERLGLFHRPDPQRPEWIACSALGALVFKACERPVRGGGR</sequence>
<accession>A0ABV7DUD8</accession>
<protein>
    <submittedName>
        <fullName evidence="2">AAA family ATPase</fullName>
    </submittedName>
</protein>
<dbReference type="Gene3D" id="3.40.50.300">
    <property type="entry name" value="P-loop containing nucleotide triphosphate hydrolases"/>
    <property type="match status" value="1"/>
</dbReference>
<dbReference type="RefSeq" id="WP_197647410.1">
    <property type="nucleotide sequence ID" value="NZ_JAEACP010000028.1"/>
</dbReference>
<dbReference type="Pfam" id="PF13401">
    <property type="entry name" value="AAA_22"/>
    <property type="match status" value="1"/>
</dbReference>
<dbReference type="InterPro" id="IPR049945">
    <property type="entry name" value="AAA_22"/>
</dbReference>
<gene>
    <name evidence="2" type="ORF">ACFOD6_11690</name>
</gene>
<reference evidence="3" key="1">
    <citation type="journal article" date="2019" name="Int. J. Syst. Evol. Microbiol.">
        <title>The Global Catalogue of Microorganisms (GCM) 10K type strain sequencing project: providing services to taxonomists for standard genome sequencing and annotation.</title>
        <authorList>
            <consortium name="The Broad Institute Genomics Platform"/>
            <consortium name="The Broad Institute Genome Sequencing Center for Infectious Disease"/>
            <person name="Wu L."/>
            <person name="Ma J."/>
        </authorList>
    </citation>
    <scope>NUCLEOTIDE SEQUENCE [LARGE SCALE GENOMIC DNA]</scope>
    <source>
        <strain evidence="3">KCTC 62102</strain>
    </source>
</reference>
<dbReference type="InterPro" id="IPR027417">
    <property type="entry name" value="P-loop_NTPase"/>
</dbReference>
<evidence type="ECO:0000259" key="1">
    <source>
        <dbReference type="Pfam" id="PF13401"/>
    </source>
</evidence>